<accession>A0ABU0MVH9</accession>
<evidence type="ECO:0000313" key="2">
    <source>
        <dbReference type="Proteomes" id="UP001232584"/>
    </source>
</evidence>
<proteinExistence type="predicted"/>
<dbReference type="EMBL" id="JAUSWG010000001">
    <property type="protein sequence ID" value="MDQ0554907.1"/>
    <property type="molecule type" value="Genomic_DNA"/>
</dbReference>
<sequence>MLNIERSYIYEEYENLNCIIEYPIIENFNNNLFIEYINKKIYDDILIFKEISSYENIDSTGNTIIFIDFNEHLNKNNIISIDIVFSEIYESSKIISYINTYNFDIERKRELLIEDIINRNFDIKKIINYNLNQSFYITKDYISIVFSSYENKDTSEIDEYKLYFKENEKNISRYIKEYVME</sequence>
<gene>
    <name evidence="1" type="ORF">QOZ92_000017</name>
</gene>
<dbReference type="Proteomes" id="UP001232584">
    <property type="component" value="Unassembled WGS sequence"/>
</dbReference>
<dbReference type="Gene3D" id="3.30.565.40">
    <property type="entry name" value="Fervidobacterium nodosum Rt17-B1 like"/>
    <property type="match status" value="1"/>
</dbReference>
<organism evidence="1 2">
    <name type="scientific">Paraclostridium ghonii</name>
    <dbReference type="NCBI Taxonomy" id="29358"/>
    <lineage>
        <taxon>Bacteria</taxon>
        <taxon>Bacillati</taxon>
        <taxon>Bacillota</taxon>
        <taxon>Clostridia</taxon>
        <taxon>Peptostreptococcales</taxon>
        <taxon>Peptostreptococcaceae</taxon>
        <taxon>Paraclostridium</taxon>
    </lineage>
</organism>
<dbReference type="RefSeq" id="WP_307501088.1">
    <property type="nucleotide sequence ID" value="NZ_BAAACE010000026.1"/>
</dbReference>
<protein>
    <submittedName>
        <fullName evidence="1">Uncharacterized protein</fullName>
    </submittedName>
</protein>
<name>A0ABU0MVH9_9FIRM</name>
<reference evidence="1 2" key="1">
    <citation type="submission" date="2023-07" db="EMBL/GenBank/DDBJ databases">
        <title>Genomic Encyclopedia of Type Strains, Phase IV (KMG-IV): sequencing the most valuable type-strain genomes for metagenomic binning, comparative biology and taxonomic classification.</title>
        <authorList>
            <person name="Goeker M."/>
        </authorList>
    </citation>
    <scope>NUCLEOTIDE SEQUENCE [LARGE SCALE GENOMIC DNA]</scope>
    <source>
        <strain evidence="1 2">DSM 15049</strain>
    </source>
</reference>
<keyword evidence="2" id="KW-1185">Reference proteome</keyword>
<comment type="caution">
    <text evidence="1">The sequence shown here is derived from an EMBL/GenBank/DDBJ whole genome shotgun (WGS) entry which is preliminary data.</text>
</comment>
<evidence type="ECO:0000313" key="1">
    <source>
        <dbReference type="EMBL" id="MDQ0554907.1"/>
    </source>
</evidence>